<reference evidence="1 2" key="1">
    <citation type="journal article" date="2014" name="BMC Genomics">
        <title>Comparison of environmental and isolate Sulfobacillus genomes reveals diverse carbon, sulfur, nitrogen, and hydrogen metabolisms.</title>
        <authorList>
            <person name="Justice N.B."/>
            <person name="Norman A."/>
            <person name="Brown C.T."/>
            <person name="Singh A."/>
            <person name="Thomas B.C."/>
            <person name="Banfield J.F."/>
        </authorList>
    </citation>
    <scope>NUCLEOTIDE SEQUENCE [LARGE SCALE GENOMIC DNA]</scope>
    <source>
        <strain evidence="1">AMDSBA1</strain>
    </source>
</reference>
<dbReference type="EMBL" id="PXYT01000053">
    <property type="protein sequence ID" value="PSR25549.1"/>
    <property type="molecule type" value="Genomic_DNA"/>
</dbReference>
<comment type="caution">
    <text evidence="1">The sequence shown here is derived from an EMBL/GenBank/DDBJ whole genome shotgun (WGS) entry which is preliminary data.</text>
</comment>
<dbReference type="AlphaFoldDB" id="A0A2T2WTH5"/>
<accession>A0A2T2WTH5</accession>
<evidence type="ECO:0000313" key="2">
    <source>
        <dbReference type="Proteomes" id="UP000242699"/>
    </source>
</evidence>
<name>A0A2T2WTH5_9FIRM</name>
<gene>
    <name evidence="1" type="ORF">C7B43_16720</name>
</gene>
<protein>
    <submittedName>
        <fullName evidence="1">Uncharacterized protein</fullName>
    </submittedName>
</protein>
<dbReference type="Proteomes" id="UP000242699">
    <property type="component" value="Unassembled WGS sequence"/>
</dbReference>
<evidence type="ECO:0000313" key="1">
    <source>
        <dbReference type="EMBL" id="PSR25549.1"/>
    </source>
</evidence>
<proteinExistence type="predicted"/>
<sequence length="126" mass="13764">MTHSHCLALFIHVLDRYAANTGEDLHTVLADLTLSVDPLTAATRVEDLAEATWQAVAERGADLPSSPSPYILARPFADGEARLIVLFQHDIVFNDVWITSGSLSEWKRCVNNLATALSHHTLALSS</sequence>
<organism evidence="1 2">
    <name type="scientific">Sulfobacillus benefaciens</name>
    <dbReference type="NCBI Taxonomy" id="453960"/>
    <lineage>
        <taxon>Bacteria</taxon>
        <taxon>Bacillati</taxon>
        <taxon>Bacillota</taxon>
        <taxon>Clostridia</taxon>
        <taxon>Eubacteriales</taxon>
        <taxon>Clostridiales Family XVII. Incertae Sedis</taxon>
        <taxon>Sulfobacillus</taxon>
    </lineage>
</organism>